<dbReference type="EMBL" id="CAKLBY020000305">
    <property type="protein sequence ID" value="CAK7943970.1"/>
    <property type="molecule type" value="Genomic_DNA"/>
</dbReference>
<name>A0AAV1VB80_9STRA</name>
<dbReference type="AlphaFoldDB" id="A0AAV1VB80"/>
<dbReference type="PANTHER" id="PTHR11439:SF440">
    <property type="entry name" value="INTEGRASE CATALYTIC DOMAIN-CONTAINING PROTEIN"/>
    <property type="match status" value="1"/>
</dbReference>
<sequence length="127" mass="13835">MRHAHAPRVLDWCLAKRITRYRKGTATLKITMKPSRDENAAPRPDAFSDADFSGDRAYVKSMMGGVLLLNGKPVSRGARKPGGVSLSKLEAEFVAASAIAREMLGVREMLMEIGLAPALPMQLQVVN</sequence>
<protein>
    <recommendedName>
        <fullName evidence="3">RNase H type-1 domain-containing protein</fullName>
    </recommendedName>
</protein>
<dbReference type="PANTHER" id="PTHR11439">
    <property type="entry name" value="GAG-POL-RELATED RETROTRANSPOSON"/>
    <property type="match status" value="1"/>
</dbReference>
<proteinExistence type="predicted"/>
<organism evidence="1 2">
    <name type="scientific">Peronospora matthiolae</name>
    <dbReference type="NCBI Taxonomy" id="2874970"/>
    <lineage>
        <taxon>Eukaryota</taxon>
        <taxon>Sar</taxon>
        <taxon>Stramenopiles</taxon>
        <taxon>Oomycota</taxon>
        <taxon>Peronosporomycetes</taxon>
        <taxon>Peronosporales</taxon>
        <taxon>Peronosporaceae</taxon>
        <taxon>Peronospora</taxon>
    </lineage>
</organism>
<comment type="caution">
    <text evidence="1">The sequence shown here is derived from an EMBL/GenBank/DDBJ whole genome shotgun (WGS) entry which is preliminary data.</text>
</comment>
<evidence type="ECO:0008006" key="3">
    <source>
        <dbReference type="Google" id="ProtNLM"/>
    </source>
</evidence>
<gene>
    <name evidence="1" type="ORF">PM001_LOCUS29120</name>
</gene>
<dbReference type="CDD" id="cd09272">
    <property type="entry name" value="RNase_HI_RT_Ty1"/>
    <property type="match status" value="1"/>
</dbReference>
<accession>A0AAV1VB80</accession>
<reference evidence="1" key="1">
    <citation type="submission" date="2024-01" db="EMBL/GenBank/DDBJ databases">
        <authorList>
            <person name="Webb A."/>
        </authorList>
    </citation>
    <scope>NUCLEOTIDE SEQUENCE</scope>
    <source>
        <strain evidence="1">Pm1</strain>
    </source>
</reference>
<dbReference type="Proteomes" id="UP001162060">
    <property type="component" value="Unassembled WGS sequence"/>
</dbReference>
<evidence type="ECO:0000313" key="1">
    <source>
        <dbReference type="EMBL" id="CAK7943970.1"/>
    </source>
</evidence>
<evidence type="ECO:0000313" key="2">
    <source>
        <dbReference type="Proteomes" id="UP001162060"/>
    </source>
</evidence>